<keyword evidence="2" id="KW-1185">Reference proteome</keyword>
<dbReference type="OrthoDB" id="5947615at2759"/>
<reference evidence="1" key="1">
    <citation type="submission" date="2021-10" db="EMBL/GenBank/DDBJ databases">
        <title>Tropical sea cucumber genome reveals ecological adaptation and Cuvierian tubules defense mechanism.</title>
        <authorList>
            <person name="Chen T."/>
        </authorList>
    </citation>
    <scope>NUCLEOTIDE SEQUENCE</scope>
    <source>
        <strain evidence="1">Nanhai2018</strain>
        <tissue evidence="1">Muscle</tissue>
    </source>
</reference>
<dbReference type="PANTHER" id="PTHR46704:SF1">
    <property type="entry name" value="TELOMERE LENGTH REGULATION PROTEIN TEL2 HOMOLOG"/>
    <property type="match status" value="1"/>
</dbReference>
<protein>
    <recommendedName>
        <fullName evidence="3">Tesmin/TSO1-like CXC domain-containing protein</fullName>
    </recommendedName>
</protein>
<organism evidence="1 2">
    <name type="scientific">Holothuria leucospilota</name>
    <name type="common">Black long sea cucumber</name>
    <name type="synonym">Mertensiothuria leucospilota</name>
    <dbReference type="NCBI Taxonomy" id="206669"/>
    <lineage>
        <taxon>Eukaryota</taxon>
        <taxon>Metazoa</taxon>
        <taxon>Echinodermata</taxon>
        <taxon>Eleutherozoa</taxon>
        <taxon>Echinozoa</taxon>
        <taxon>Holothuroidea</taxon>
        <taxon>Aspidochirotacea</taxon>
        <taxon>Aspidochirotida</taxon>
        <taxon>Holothuriidae</taxon>
        <taxon>Holothuria</taxon>
    </lineage>
</organism>
<sequence>MAEECYFKSQFECEKVVKKQDLSTLTAKRIENVIKCSKQYEDSIHEELQTNFENDRNFVVKAHRSCVDKYCHPKRVKTALKRKQTDCGEGTSGILTKRWRRSELPQFCFKQHCLYCGEECKLTKDPKNPSRWRAAFVCRQVEKRGHKSLKEEILDKCDERKDKWASEVRVRLGGAVSDLHAADARYHVDCRAKFTSRNTTAAAIKVIQSGPGEVDKALESVIWTLDKDLSRIWNSVELYSLYAENGGTATRRLLISKLSEHYKEELLVLSSPGIATILAFKSHASKALHVISDFEDDDSDFAVTKVTKKIYQEVGEMTPDRDKYCTRLNHETASANVSSTVLNLLARLSPKLDNSLPALLIGNIITAVLTNYPTQLQVAFGVLLRDSKELVKSMSDFGVTCTYDELLRFKKSAAAAAAAAAAKNTELTAISDAREGLVQVVVDNFDADIASQNGKVSTHSLAVLMTQPDISPCQNDREIPRLKKTEMSSQIDYELDIMRYNGPKKPEMPLQYQKRQVLPLRVLAHMVVSQRRANEGNLSFLTDVVQHDDCPEFNGYNTRLCRENGEVLQPRTKAVYLPLIDMPPAHPDTMMTAMCKAQKMSEKAGQNFTFITADQQLYKVAVEVQWAYPDLFPRVIPRLGGMHMLMSYVGAVGTLMAESGLAEILASAFGGVGKMLTGKKFPMNMRAMRMLVEELLRDIVGQGQLKCHDDLMAVLDDLADRSRTAKTWVDIFIKPVLIMMVYVRAEREGDWSLHLQAVKLMLPYFFASRHVNYARYGVYYLRSMEALPENVLNHCMDGSHVMRHIQGFWNGMWSDMFIETTFMRYGHGKSGIIGITLKPETLKTWALSLHVCGQLVGDIATMRENDKSSSNKTVHKEESKARIAADKIDREELRRKLETIINPLDPDSHPDNIVNVVTGQLAPPSVNVDKAVDIGTRQFKEFESKLPEGFYDTISMKVETMAVMKKSIDVGDTKVYDTNLIYSRVIGLQGSSREVSLSNVLSYELSPVPTALFDDSGEMRTAKSKSELKKQIKVEVSARHALQEPSCTVIDGCALLWIPTWPSPTLTQPPIVMDFVTKFKRKVEERLRSGDVYLVFDRYVDYSTKCSTRISRGNACSRVFQLSPTSPLPSQKLALTVTQNKKQLIDMICKDLKNDTDFITKHKLVITGEDETPVEINPGGIVIQRRDMSTTHEEADNIIVQQAIKLAADEQKTVRVLADDTDVFILLLHHYQQQALTTKMVMESPIKERAVIDIPATVGKFGDIIPAMLAGHALTGCDTVGAYFGIGKGTMLKVLKRNERLPLDLIGTVDADWQDVISQATAFVATCYGQPTATSMTEARINVWTARTGRPGATSTPNLASLPPTTEASENVKRAHLQTSIWKGALQSSPPTLDATEFGFIKNEETKSLMPVTVPANMQLAPDNILKLIRCTCASGNPCKSSGCGCNKAKLACTVFCSCRASIECRNDQTRTAS</sequence>
<dbReference type="PANTHER" id="PTHR46704">
    <property type="entry name" value="CXC DOMAIN-CONTAINING PROTEIN-RELATED"/>
    <property type="match status" value="1"/>
</dbReference>
<name>A0A9Q0YCV3_HOLLE</name>
<proteinExistence type="predicted"/>
<evidence type="ECO:0000313" key="1">
    <source>
        <dbReference type="EMBL" id="KAJ8019080.1"/>
    </source>
</evidence>
<evidence type="ECO:0000313" key="2">
    <source>
        <dbReference type="Proteomes" id="UP001152320"/>
    </source>
</evidence>
<comment type="caution">
    <text evidence="1">The sequence shown here is derived from an EMBL/GenBank/DDBJ whole genome shotgun (WGS) entry which is preliminary data.</text>
</comment>
<dbReference type="Proteomes" id="UP001152320">
    <property type="component" value="Unassembled WGS sequence"/>
</dbReference>
<dbReference type="EMBL" id="JAIZAY010000092">
    <property type="protein sequence ID" value="KAJ8019080.1"/>
    <property type="molecule type" value="Genomic_DNA"/>
</dbReference>
<accession>A0A9Q0YCV3</accession>
<gene>
    <name evidence="1" type="ORF">HOLleu_42561</name>
</gene>
<evidence type="ECO:0008006" key="3">
    <source>
        <dbReference type="Google" id="ProtNLM"/>
    </source>
</evidence>